<dbReference type="EMBL" id="GBRH01187542">
    <property type="protein sequence ID" value="JAE10354.1"/>
    <property type="molecule type" value="Transcribed_RNA"/>
</dbReference>
<accession>A0A0A9FGI8</accession>
<reference evidence="2" key="2">
    <citation type="journal article" date="2015" name="Data Brief">
        <title>Shoot transcriptome of the giant reed, Arundo donax.</title>
        <authorList>
            <person name="Barrero R.A."/>
            <person name="Guerrero F.D."/>
            <person name="Moolhuijzen P."/>
            <person name="Goolsby J.A."/>
            <person name="Tidwell J."/>
            <person name="Bellgard S.E."/>
            <person name="Bellgard M.I."/>
        </authorList>
    </citation>
    <scope>NUCLEOTIDE SEQUENCE</scope>
    <source>
        <tissue evidence="2">Shoot tissue taken approximately 20 cm above the soil surface</tissue>
    </source>
</reference>
<organism evidence="2">
    <name type="scientific">Arundo donax</name>
    <name type="common">Giant reed</name>
    <name type="synonym">Donax arundinaceus</name>
    <dbReference type="NCBI Taxonomy" id="35708"/>
    <lineage>
        <taxon>Eukaryota</taxon>
        <taxon>Viridiplantae</taxon>
        <taxon>Streptophyta</taxon>
        <taxon>Embryophyta</taxon>
        <taxon>Tracheophyta</taxon>
        <taxon>Spermatophyta</taxon>
        <taxon>Magnoliopsida</taxon>
        <taxon>Liliopsida</taxon>
        <taxon>Poales</taxon>
        <taxon>Poaceae</taxon>
        <taxon>PACMAD clade</taxon>
        <taxon>Arundinoideae</taxon>
        <taxon>Arundineae</taxon>
        <taxon>Arundo</taxon>
    </lineage>
</organism>
<evidence type="ECO:0000313" key="2">
    <source>
        <dbReference type="EMBL" id="JAE10354.1"/>
    </source>
</evidence>
<protein>
    <submittedName>
        <fullName evidence="2">Uncharacterized protein</fullName>
    </submittedName>
</protein>
<dbReference type="AlphaFoldDB" id="A0A0A9FGI8"/>
<keyword evidence="1" id="KW-1133">Transmembrane helix</keyword>
<reference evidence="2" key="1">
    <citation type="submission" date="2014-09" db="EMBL/GenBank/DDBJ databases">
        <authorList>
            <person name="Magalhaes I.L.F."/>
            <person name="Oliveira U."/>
            <person name="Santos F.R."/>
            <person name="Vidigal T.H.D.A."/>
            <person name="Brescovit A.D."/>
            <person name="Santos A.J."/>
        </authorList>
    </citation>
    <scope>NUCLEOTIDE SEQUENCE</scope>
    <source>
        <tissue evidence="2">Shoot tissue taken approximately 20 cm above the soil surface</tissue>
    </source>
</reference>
<proteinExistence type="predicted"/>
<keyword evidence="1" id="KW-0812">Transmembrane</keyword>
<keyword evidence="1" id="KW-0472">Membrane</keyword>
<feature type="transmembrane region" description="Helical" evidence="1">
    <location>
        <begin position="12"/>
        <end position="33"/>
    </location>
</feature>
<name>A0A0A9FGI8_ARUDO</name>
<sequence length="37" mass="4628">MESLSVQKRTCYLPLFWTKYSYLVLFCDIYYILYLHL</sequence>
<evidence type="ECO:0000256" key="1">
    <source>
        <dbReference type="SAM" id="Phobius"/>
    </source>
</evidence>